<feature type="transmembrane region" description="Helical" evidence="2">
    <location>
        <begin position="52"/>
        <end position="72"/>
    </location>
</feature>
<feature type="region of interest" description="Disordered" evidence="1">
    <location>
        <begin position="1"/>
        <end position="22"/>
    </location>
</feature>
<dbReference type="RefSeq" id="WP_141465710.1">
    <property type="nucleotide sequence ID" value="NZ_RBZW01000055.1"/>
</dbReference>
<proteinExistence type="predicted"/>
<evidence type="ECO:0000256" key="1">
    <source>
        <dbReference type="SAM" id="MobiDB-lite"/>
    </source>
</evidence>
<protein>
    <submittedName>
        <fullName evidence="3">Uncharacterized protein</fullName>
    </submittedName>
</protein>
<keyword evidence="2" id="KW-0812">Transmembrane</keyword>
<accession>A0A4S3TIH6</accession>
<gene>
    <name evidence="3" type="ORF">D8Y22_16195</name>
</gene>
<feature type="transmembrane region" description="Helical" evidence="2">
    <location>
        <begin position="114"/>
        <end position="132"/>
    </location>
</feature>
<evidence type="ECO:0000256" key="2">
    <source>
        <dbReference type="SAM" id="Phobius"/>
    </source>
</evidence>
<keyword evidence="2" id="KW-0472">Membrane</keyword>
<dbReference type="AlphaFoldDB" id="A0A4S3TIH6"/>
<feature type="transmembrane region" description="Helical" evidence="2">
    <location>
        <begin position="84"/>
        <end position="108"/>
    </location>
</feature>
<reference evidence="3 4" key="1">
    <citation type="submission" date="2018-10" db="EMBL/GenBank/DDBJ databases">
        <title>Natronolimnobius sp. XQ-INN 246 isolated from Inner Mongolia Autonomous Region of China.</title>
        <authorList>
            <person name="Xue Q."/>
        </authorList>
    </citation>
    <scope>NUCLEOTIDE SEQUENCE [LARGE SCALE GENOMIC DNA]</scope>
    <source>
        <strain evidence="3 4">XQ-INN 246</strain>
    </source>
</reference>
<evidence type="ECO:0000313" key="4">
    <source>
        <dbReference type="Proteomes" id="UP000318864"/>
    </source>
</evidence>
<keyword evidence="2" id="KW-1133">Transmembrane helix</keyword>
<sequence length="141" mass="14454">MSGSNVESDEPDRDGESVASSRGPVVDRLSTVVAVVGFLVLATNDAPPLADIGLPTVFLACLAVGTLVGLASYRVVGPQVRPPLWLGVVTAVALSVPILVVLLLTGSYTAERGWAVSLGCAMFGLGATVRAIRAQQRAEPA</sequence>
<dbReference type="EMBL" id="RBZW01000055">
    <property type="protein sequence ID" value="THE63864.1"/>
    <property type="molecule type" value="Genomic_DNA"/>
</dbReference>
<keyword evidence="4" id="KW-1185">Reference proteome</keyword>
<organism evidence="3 4">
    <name type="scientific">Salinadaptatus halalkaliphilus</name>
    <dbReference type="NCBI Taxonomy" id="2419781"/>
    <lineage>
        <taxon>Archaea</taxon>
        <taxon>Methanobacteriati</taxon>
        <taxon>Methanobacteriota</taxon>
        <taxon>Stenosarchaea group</taxon>
        <taxon>Halobacteria</taxon>
        <taxon>Halobacteriales</taxon>
        <taxon>Natrialbaceae</taxon>
        <taxon>Salinadaptatus</taxon>
    </lineage>
</organism>
<comment type="caution">
    <text evidence="3">The sequence shown here is derived from an EMBL/GenBank/DDBJ whole genome shotgun (WGS) entry which is preliminary data.</text>
</comment>
<name>A0A4S3TIH6_9EURY</name>
<evidence type="ECO:0000313" key="3">
    <source>
        <dbReference type="EMBL" id="THE63864.1"/>
    </source>
</evidence>
<dbReference type="Proteomes" id="UP000318864">
    <property type="component" value="Unassembled WGS sequence"/>
</dbReference>
<dbReference type="OrthoDB" id="380837at2157"/>